<evidence type="ECO:0000256" key="3">
    <source>
        <dbReference type="ARBA" id="ARBA00022553"/>
    </source>
</evidence>
<dbReference type="PANTHER" id="PTHR10972:SF205">
    <property type="entry name" value="OXYSTEROL-BINDING PROTEIN 1"/>
    <property type="match status" value="1"/>
</dbReference>
<evidence type="ECO:0000313" key="11">
    <source>
        <dbReference type="EMBL" id="KAL3233010.1"/>
    </source>
</evidence>
<dbReference type="Gene3D" id="2.40.160.120">
    <property type="match status" value="1"/>
</dbReference>
<keyword evidence="5" id="KW-0446">Lipid-binding</keyword>
<dbReference type="Pfam" id="PF01237">
    <property type="entry name" value="Oxysterol_BP"/>
    <property type="match status" value="1"/>
</dbReference>
<dbReference type="InterPro" id="IPR018494">
    <property type="entry name" value="Oxysterol-bd_CS"/>
</dbReference>
<feature type="coiled-coil region" evidence="8">
    <location>
        <begin position="607"/>
        <end position="641"/>
    </location>
</feature>
<reference evidence="11 12" key="1">
    <citation type="submission" date="2024-05" db="EMBL/GenBank/DDBJ databases">
        <title>Long read based assembly of the Candida bracarensis genome reveals expanded adhesin content.</title>
        <authorList>
            <person name="Marcet-Houben M."/>
            <person name="Ksiezopolska E."/>
            <person name="Gabaldon T."/>
        </authorList>
    </citation>
    <scope>NUCLEOTIDE SEQUENCE [LARGE SCALE GENOMIC DNA]</scope>
    <source>
        <strain evidence="11 12">CBM6</strain>
    </source>
</reference>
<dbReference type="Gene3D" id="2.30.29.30">
    <property type="entry name" value="Pleckstrin-homology domain (PH domain)/Phosphotyrosine-binding domain (PTB)"/>
    <property type="match status" value="1"/>
</dbReference>
<keyword evidence="8" id="KW-0175">Coiled coil</keyword>
<dbReference type="SUPFAM" id="SSF48403">
    <property type="entry name" value="Ankyrin repeat"/>
    <property type="match status" value="1"/>
</dbReference>
<dbReference type="PROSITE" id="PS01013">
    <property type="entry name" value="OSBP"/>
    <property type="match status" value="1"/>
</dbReference>
<feature type="repeat" description="ANK" evidence="6">
    <location>
        <begin position="103"/>
        <end position="125"/>
    </location>
</feature>
<keyword evidence="4" id="KW-0445">Lipid transport</keyword>
<evidence type="ECO:0000259" key="10">
    <source>
        <dbReference type="PROSITE" id="PS50003"/>
    </source>
</evidence>
<sequence length="1257" mass="142051">MSSLRSRVSKPLLKLKLLEVMTNGTFEELNKVLDAEFQPVDDGDVKEVSSHLLHYAVQVAPLELIRKVISEYVVSNPSGEMGIQSGANGSFTVKLDINSRDSNGNTPLHLAVSQSRADMVTLLMDQPTINDTIVNNAGQEPIEMCKTLDIAHVIQVKRDEYVGKVAESLRDAFNKRNYQQLEAILSVERNKELIDLNGIDPISGDTVLHEFVRQKDLNMCKWLINHGADPLRRNQKGLLPMDLIKTPSVGGTGRTAGPERNAKNDAELKKFIDSVTKDRRQEVSEDSGEQQEAPTYKGYLKKWTNLAKGFKLRWFVLSEDGYLKYYKDQPKEGSQPRGQVHLSMCRFVVDKQEKYKFELIVGDHDRWKLKGNNSVEYNKWSWVIQDAIKYAKEKRAISKNPGVNNEFTTSQVSLAPSAVTTRSRANSMNNQKFVHAARVHKPSILSNGESSNADSVPDTQHSKIARNSPIAPIPNNLRSPSSRVVTSVSPVANSLYGDRKTSASVPYNNISDDDVDGILVNPIDPDEEYLKTQYGPFIDNLNVYKKTISMQLSSVLELLDNVQGEAEVETIKETIKNTVKTFNNLITLGAERDRKLVDMVTKTNDINNVWINSVKDLEIELNKKEEQLDALAKERRYLRKSMNMEFLEAGDNQIARRASTIVSKFLTNTKAAVDDGRGDEFYDAEELIDEIGSVRDVVPSETASAQAMRENINNLPETTKTEPSFRTTQPHVELPKVPEINSSAPKSPSSAAPMTPESAAPMTPGSATEKSADTTAAADESIASKKPASQDRDLKEVETTQSSAGTKVEKDHGDECDLQMKIYKKSSLKPVSSSQKEKEDVLLKEGSFLGYDEGVRKRLKLDDDDRPKISLWGVLKSMVGKDMTKMTLPVQFNEPTSLLQRVAEDMEYSDLLDKAAAFDDSTLRLLYVSVFTASAYASTTKRVAKPFNPLLGETFEYSRPDKQYRFFAEQVSHHPPISATYTESPRWDFYGESYVDTHFNGRQFNVKHLGLWYINLRPNGSEKSELYTFKKPNNNVIGILVGNPQVDNYGEVIITNHATGDYCKLFFKARGWRSSSAYEVKGEVFDSKNKKQWVLGGHWHDSIYAKKAKGKDAEFSIEKESKSSHKETEPNYDGKKFLLWKVSPRPDAPFHLTPFAITLNAPMKHLLPWLPPTDTRLRPDQRAMEDGEYDKAAEEKHRVEEKQRAARRVLEEKNETYKPSWFTKETHPVTKKPFWKFHGDYWEQRRDHNLKDKGDIF</sequence>
<feature type="region of interest" description="Disordered" evidence="9">
    <location>
        <begin position="709"/>
        <end position="813"/>
    </location>
</feature>
<dbReference type="PROSITE" id="PS50297">
    <property type="entry name" value="ANK_REP_REGION"/>
    <property type="match status" value="1"/>
</dbReference>
<evidence type="ECO:0000256" key="5">
    <source>
        <dbReference type="ARBA" id="ARBA00023121"/>
    </source>
</evidence>
<dbReference type="Pfam" id="PF00169">
    <property type="entry name" value="PH"/>
    <property type="match status" value="1"/>
</dbReference>
<proteinExistence type="inferred from homology"/>
<evidence type="ECO:0000256" key="4">
    <source>
        <dbReference type="ARBA" id="ARBA00023055"/>
    </source>
</evidence>
<dbReference type="InterPro" id="IPR000648">
    <property type="entry name" value="Oxysterol-bd"/>
</dbReference>
<dbReference type="Proteomes" id="UP001623330">
    <property type="component" value="Unassembled WGS sequence"/>
</dbReference>
<dbReference type="InterPro" id="IPR037239">
    <property type="entry name" value="OSBP_sf"/>
</dbReference>
<feature type="compositionally biased region" description="Polar residues" evidence="9">
    <location>
        <begin position="444"/>
        <end position="459"/>
    </location>
</feature>
<dbReference type="SMART" id="SM00248">
    <property type="entry name" value="ANK"/>
    <property type="match status" value="2"/>
</dbReference>
<keyword evidence="3" id="KW-0597">Phosphoprotein</keyword>
<evidence type="ECO:0000313" key="12">
    <source>
        <dbReference type="Proteomes" id="UP001623330"/>
    </source>
</evidence>
<dbReference type="SMART" id="SM00233">
    <property type="entry name" value="PH"/>
    <property type="match status" value="1"/>
</dbReference>
<feature type="compositionally biased region" description="Polar residues" evidence="9">
    <location>
        <begin position="709"/>
        <end position="730"/>
    </location>
</feature>
<name>A0ABR4NW95_9SACH</name>
<keyword evidence="6" id="KW-0040">ANK repeat</keyword>
<evidence type="ECO:0000256" key="1">
    <source>
        <dbReference type="ARBA" id="ARBA00008842"/>
    </source>
</evidence>
<protein>
    <recommendedName>
        <fullName evidence="10">PH domain-containing protein</fullName>
    </recommendedName>
</protein>
<organism evidence="11 12">
    <name type="scientific">Nakaseomyces bracarensis</name>
    <dbReference type="NCBI Taxonomy" id="273131"/>
    <lineage>
        <taxon>Eukaryota</taxon>
        <taxon>Fungi</taxon>
        <taxon>Dikarya</taxon>
        <taxon>Ascomycota</taxon>
        <taxon>Saccharomycotina</taxon>
        <taxon>Saccharomycetes</taxon>
        <taxon>Saccharomycetales</taxon>
        <taxon>Saccharomycetaceae</taxon>
        <taxon>Nakaseomyces</taxon>
    </lineage>
</organism>
<dbReference type="SUPFAM" id="SSF50729">
    <property type="entry name" value="PH domain-like"/>
    <property type="match status" value="1"/>
</dbReference>
<dbReference type="PROSITE" id="PS50003">
    <property type="entry name" value="PH_DOMAIN"/>
    <property type="match status" value="1"/>
</dbReference>
<evidence type="ECO:0000256" key="8">
    <source>
        <dbReference type="SAM" id="Coils"/>
    </source>
</evidence>
<comment type="similarity">
    <text evidence="1 7">Belongs to the OSBP family.</text>
</comment>
<dbReference type="SUPFAM" id="SSF144000">
    <property type="entry name" value="Oxysterol-binding protein-like"/>
    <property type="match status" value="1"/>
</dbReference>
<dbReference type="PANTHER" id="PTHR10972">
    <property type="entry name" value="OXYSTEROL-BINDING PROTEIN-RELATED"/>
    <property type="match status" value="1"/>
</dbReference>
<dbReference type="Pfam" id="PF00023">
    <property type="entry name" value="Ank"/>
    <property type="match status" value="2"/>
</dbReference>
<keyword evidence="2" id="KW-0813">Transport</keyword>
<dbReference type="InterPro" id="IPR002110">
    <property type="entry name" value="Ankyrin_rpt"/>
</dbReference>
<evidence type="ECO:0000256" key="7">
    <source>
        <dbReference type="RuleBase" id="RU003844"/>
    </source>
</evidence>
<dbReference type="Gene3D" id="1.25.40.20">
    <property type="entry name" value="Ankyrin repeat-containing domain"/>
    <property type="match status" value="2"/>
</dbReference>
<dbReference type="EMBL" id="JBEVYD010000005">
    <property type="protein sequence ID" value="KAL3233010.1"/>
    <property type="molecule type" value="Genomic_DNA"/>
</dbReference>
<dbReference type="PROSITE" id="PS50088">
    <property type="entry name" value="ANK_REPEAT"/>
    <property type="match status" value="2"/>
</dbReference>
<evidence type="ECO:0000256" key="9">
    <source>
        <dbReference type="SAM" id="MobiDB-lite"/>
    </source>
</evidence>
<feature type="region of interest" description="Disordered" evidence="9">
    <location>
        <begin position="444"/>
        <end position="483"/>
    </location>
</feature>
<dbReference type="InterPro" id="IPR011993">
    <property type="entry name" value="PH-like_dom_sf"/>
</dbReference>
<evidence type="ECO:0000256" key="2">
    <source>
        <dbReference type="ARBA" id="ARBA00022448"/>
    </source>
</evidence>
<comment type="caution">
    <text evidence="11">The sequence shown here is derived from an EMBL/GenBank/DDBJ whole genome shotgun (WGS) entry which is preliminary data.</text>
</comment>
<accession>A0ABR4NW95</accession>
<gene>
    <name evidence="11" type="ORF">RNJ44_04926</name>
</gene>
<feature type="domain" description="PH" evidence="10">
    <location>
        <begin position="293"/>
        <end position="389"/>
    </location>
</feature>
<dbReference type="InterPro" id="IPR036770">
    <property type="entry name" value="Ankyrin_rpt-contain_sf"/>
</dbReference>
<feature type="repeat" description="ANK" evidence="6">
    <location>
        <begin position="203"/>
        <end position="235"/>
    </location>
</feature>
<feature type="compositionally biased region" description="Low complexity" evidence="9">
    <location>
        <begin position="742"/>
        <end position="753"/>
    </location>
</feature>
<dbReference type="InterPro" id="IPR001849">
    <property type="entry name" value="PH_domain"/>
</dbReference>
<dbReference type="Gene3D" id="3.30.70.3490">
    <property type="match status" value="1"/>
</dbReference>
<evidence type="ECO:0000256" key="6">
    <source>
        <dbReference type="PROSITE-ProRule" id="PRU00023"/>
    </source>
</evidence>
<feature type="compositionally biased region" description="Basic and acidic residues" evidence="9">
    <location>
        <begin position="788"/>
        <end position="798"/>
    </location>
</feature>
<keyword evidence="12" id="KW-1185">Reference proteome</keyword>